<evidence type="ECO:0000313" key="11">
    <source>
        <dbReference type="EMBL" id="CAJ38393.1"/>
    </source>
</evidence>
<dbReference type="Pfam" id="PF10890">
    <property type="entry name" value="Cyt_b-c1_8"/>
    <property type="match status" value="1"/>
</dbReference>
<protein>
    <submittedName>
        <fullName evidence="11">Ubiquinol-cytochrome c reductase</fullName>
    </submittedName>
</protein>
<evidence type="ECO:0000256" key="8">
    <source>
        <dbReference type="ARBA" id="ARBA00022989"/>
    </source>
</evidence>
<dbReference type="GO" id="GO:0005743">
    <property type="term" value="C:mitochondrial inner membrane"/>
    <property type="evidence" value="ECO:0007669"/>
    <property type="project" value="UniProtKB-SubCell"/>
</dbReference>
<organism evidence="11">
    <name type="scientific">Plantago major</name>
    <name type="common">Common plantain</name>
    <dbReference type="NCBI Taxonomy" id="29818"/>
    <lineage>
        <taxon>Eukaryota</taxon>
        <taxon>Viridiplantae</taxon>
        <taxon>Streptophyta</taxon>
        <taxon>Embryophyta</taxon>
        <taxon>Tracheophyta</taxon>
        <taxon>Spermatophyta</taxon>
        <taxon>Magnoliopsida</taxon>
        <taxon>eudicotyledons</taxon>
        <taxon>Gunneridae</taxon>
        <taxon>Pentapetalae</taxon>
        <taxon>asterids</taxon>
        <taxon>lamiids</taxon>
        <taxon>Lamiales</taxon>
        <taxon>Plantaginaceae</taxon>
        <taxon>Plantagineae</taxon>
        <taxon>Plantago</taxon>
    </lineage>
</organism>
<evidence type="ECO:0000256" key="5">
    <source>
        <dbReference type="ARBA" id="ARBA00022692"/>
    </source>
</evidence>
<dbReference type="Gene3D" id="1.20.5.210">
    <property type="entry name" value="Cytochrome b-c1 complex subunit 8"/>
    <property type="match status" value="1"/>
</dbReference>
<dbReference type="PANTHER" id="PTHR34559">
    <property type="entry name" value="CYTOCHROME B-C1 COMPLEX SUBUNIT 8"/>
    <property type="match status" value="1"/>
</dbReference>
<comment type="similarity">
    <text evidence="2">Belongs to the UQCRQ/QCR8 family.</text>
</comment>
<accession>Q1EMP3</accession>
<keyword evidence="7" id="KW-0249">Electron transport</keyword>
<keyword evidence="9" id="KW-0496">Mitochondrion</keyword>
<dbReference type="PANTHER" id="PTHR34559:SF1">
    <property type="entry name" value="OS06G0175900 PROTEIN"/>
    <property type="match status" value="1"/>
</dbReference>
<evidence type="ECO:0000256" key="10">
    <source>
        <dbReference type="ARBA" id="ARBA00023136"/>
    </source>
</evidence>
<proteinExistence type="evidence at transcript level"/>
<keyword evidence="6" id="KW-0999">Mitochondrion inner membrane</keyword>
<evidence type="ECO:0000256" key="1">
    <source>
        <dbReference type="ARBA" id="ARBA00004434"/>
    </source>
</evidence>
<dbReference type="EMBL" id="AM111337">
    <property type="protein sequence ID" value="CAJ38393.1"/>
    <property type="molecule type" value="mRNA"/>
</dbReference>
<dbReference type="SUPFAM" id="SSF81508">
    <property type="entry name" value="Ubiquinone-binding protein QP-C of cytochrome bc1 complex (Ubiquinol-cytochrome c reductase)"/>
    <property type="match status" value="1"/>
</dbReference>
<dbReference type="GO" id="GO:0045275">
    <property type="term" value="C:respiratory chain complex III"/>
    <property type="evidence" value="ECO:0007669"/>
    <property type="project" value="InterPro"/>
</dbReference>
<evidence type="ECO:0000256" key="6">
    <source>
        <dbReference type="ARBA" id="ARBA00022792"/>
    </source>
</evidence>
<evidence type="ECO:0000256" key="9">
    <source>
        <dbReference type="ARBA" id="ARBA00023128"/>
    </source>
</evidence>
<dbReference type="GO" id="GO:0006122">
    <property type="term" value="P:mitochondrial electron transport, ubiquinol to cytochrome c"/>
    <property type="evidence" value="ECO:0007669"/>
    <property type="project" value="InterPro"/>
</dbReference>
<dbReference type="InterPro" id="IPR020101">
    <property type="entry name" value="Cyt_b-c1_8-plants"/>
</dbReference>
<evidence type="ECO:0000256" key="7">
    <source>
        <dbReference type="ARBA" id="ARBA00022982"/>
    </source>
</evidence>
<reference evidence="11" key="1">
    <citation type="journal article" date="2006" name="Plant Physiol.">
        <title>Common plantain. A collection of expressed sequence tags from vascular tissue and a simple and efficient transformation method.</title>
        <authorList>
            <person name="Pommerrenig B."/>
            <person name="Barth I."/>
            <person name="Niedermeier M."/>
            <person name="Kopp S."/>
            <person name="Schmid J."/>
            <person name="Dwyer R.A."/>
            <person name="McNair R.J."/>
            <person name="Klebl F."/>
            <person name="Sauer N."/>
        </authorList>
    </citation>
    <scope>NUCLEOTIDE SEQUENCE</scope>
    <source>
        <tissue evidence="11">Vascular tissue</tissue>
    </source>
</reference>
<dbReference type="AlphaFoldDB" id="Q1EMP3"/>
<keyword evidence="10" id="KW-0472">Membrane</keyword>
<gene>
    <name evidence="11" type="primary">ucr3</name>
</gene>
<evidence type="ECO:0000256" key="3">
    <source>
        <dbReference type="ARBA" id="ARBA00022448"/>
    </source>
</evidence>
<evidence type="ECO:0000256" key="4">
    <source>
        <dbReference type="ARBA" id="ARBA00022660"/>
    </source>
</evidence>
<keyword evidence="8" id="KW-1133">Transmembrane helix</keyword>
<dbReference type="InterPro" id="IPR036642">
    <property type="entry name" value="Cyt_bc1_su8_sf"/>
</dbReference>
<evidence type="ECO:0000256" key="2">
    <source>
        <dbReference type="ARBA" id="ARBA00007668"/>
    </source>
</evidence>
<comment type="subcellular location">
    <subcellularLocation>
        <location evidence="1">Mitochondrion inner membrane</location>
        <topology evidence="1">Single-pass membrane protein</topology>
    </subcellularLocation>
</comment>
<sequence>MGKQHIPLKAVTYALSPYNQKVMPGLWKDLPGKIAHKFSDHWLGAVCIFGPVFGTMQFAEWYTEREKMHHRS</sequence>
<keyword evidence="3" id="KW-0813">Transport</keyword>
<keyword evidence="4" id="KW-0679">Respiratory chain</keyword>
<name>Q1EMP3_PLAMJ</name>
<keyword evidence="5" id="KW-0812">Transmembrane</keyword>